<evidence type="ECO:0000256" key="7">
    <source>
        <dbReference type="SAM" id="Coils"/>
    </source>
</evidence>
<dbReference type="Pfam" id="PF13424">
    <property type="entry name" value="TPR_12"/>
    <property type="match status" value="1"/>
</dbReference>
<dbReference type="Gene3D" id="1.25.40.10">
    <property type="entry name" value="Tetratricopeptide repeat domain"/>
    <property type="match status" value="1"/>
</dbReference>
<feature type="coiled-coil region" evidence="7">
    <location>
        <begin position="264"/>
        <end position="291"/>
    </location>
</feature>
<keyword evidence="7" id="KW-0175">Coiled coil</keyword>
<dbReference type="PROSITE" id="PS50005">
    <property type="entry name" value="TPR"/>
    <property type="match status" value="3"/>
</dbReference>
<feature type="chain" id="PRO_5004081887" evidence="9">
    <location>
        <begin position="25"/>
        <end position="503"/>
    </location>
</feature>
<dbReference type="SUPFAM" id="SSF48452">
    <property type="entry name" value="TPR-like"/>
    <property type="match status" value="2"/>
</dbReference>
<feature type="signal peptide" evidence="9">
    <location>
        <begin position="1"/>
        <end position="24"/>
    </location>
</feature>
<dbReference type="InterPro" id="IPR011990">
    <property type="entry name" value="TPR-like_helical_dom_sf"/>
</dbReference>
<dbReference type="eggNOG" id="COG3850">
    <property type="taxonomic scope" value="Bacteria"/>
</dbReference>
<dbReference type="GO" id="GO:0000155">
    <property type="term" value="F:phosphorelay sensor kinase activity"/>
    <property type="evidence" value="ECO:0007669"/>
    <property type="project" value="InterPro"/>
</dbReference>
<dbReference type="PANTHER" id="PTHR46630">
    <property type="entry name" value="TETRATRICOPEPTIDE REPEAT PROTEIN 29"/>
    <property type="match status" value="1"/>
</dbReference>
<evidence type="ECO:0000256" key="3">
    <source>
        <dbReference type="ARBA" id="ARBA00022737"/>
    </source>
</evidence>
<organism evidence="10 11">
    <name type="scientific">Cesiribacter andamanensis AMV16</name>
    <dbReference type="NCBI Taxonomy" id="1279009"/>
    <lineage>
        <taxon>Bacteria</taxon>
        <taxon>Pseudomonadati</taxon>
        <taxon>Bacteroidota</taxon>
        <taxon>Cytophagia</taxon>
        <taxon>Cytophagales</taxon>
        <taxon>Cesiribacteraceae</taxon>
        <taxon>Cesiribacter</taxon>
    </lineage>
</organism>
<evidence type="ECO:0000256" key="8">
    <source>
        <dbReference type="SAM" id="Phobius"/>
    </source>
</evidence>
<feature type="repeat" description="TPR" evidence="6">
    <location>
        <begin position="112"/>
        <end position="145"/>
    </location>
</feature>
<dbReference type="eggNOG" id="COG0457">
    <property type="taxonomic scope" value="Bacteria"/>
</dbReference>
<dbReference type="EMBL" id="AODQ01000119">
    <property type="protein sequence ID" value="EMR01398.1"/>
    <property type="molecule type" value="Genomic_DNA"/>
</dbReference>
<keyword evidence="2" id="KW-0963">Cytoplasm</keyword>
<evidence type="ECO:0000256" key="2">
    <source>
        <dbReference type="ARBA" id="ARBA00022490"/>
    </source>
</evidence>
<keyword evidence="8" id="KW-0472">Membrane</keyword>
<keyword evidence="9" id="KW-0732">Signal</keyword>
<evidence type="ECO:0000313" key="10">
    <source>
        <dbReference type="EMBL" id="EMR01398.1"/>
    </source>
</evidence>
<dbReference type="SMART" id="SM00028">
    <property type="entry name" value="TPR"/>
    <property type="match status" value="4"/>
</dbReference>
<feature type="coiled-coil region" evidence="7">
    <location>
        <begin position="386"/>
        <end position="434"/>
    </location>
</feature>
<comment type="caution">
    <text evidence="10">The sequence shown here is derived from an EMBL/GenBank/DDBJ whole genome shotgun (WGS) entry which is preliminary data.</text>
</comment>
<feature type="repeat" description="TPR" evidence="6">
    <location>
        <begin position="72"/>
        <end position="105"/>
    </location>
</feature>
<protein>
    <submittedName>
        <fullName evidence="10">Putative ATPase</fullName>
    </submittedName>
</protein>
<gene>
    <name evidence="10" type="ORF">ADICEAN_03486</name>
</gene>
<keyword evidence="3" id="KW-0677">Repeat</keyword>
<evidence type="ECO:0000313" key="11">
    <source>
        <dbReference type="Proteomes" id="UP000011910"/>
    </source>
</evidence>
<evidence type="ECO:0000256" key="4">
    <source>
        <dbReference type="ARBA" id="ARBA00022803"/>
    </source>
</evidence>
<dbReference type="STRING" id="1279009.ADICEAN_03486"/>
<dbReference type="AlphaFoldDB" id="M7MY81"/>
<keyword evidence="4 6" id="KW-0802">TPR repeat</keyword>
<evidence type="ECO:0000256" key="1">
    <source>
        <dbReference type="ARBA" id="ARBA00004496"/>
    </source>
</evidence>
<dbReference type="InterPro" id="IPR019734">
    <property type="entry name" value="TPR_rpt"/>
</dbReference>
<keyword evidence="8" id="KW-1133">Transmembrane helix</keyword>
<evidence type="ECO:0000256" key="6">
    <source>
        <dbReference type="PROSITE-ProRule" id="PRU00339"/>
    </source>
</evidence>
<feature type="transmembrane region" description="Helical" evidence="8">
    <location>
        <begin position="356"/>
        <end position="377"/>
    </location>
</feature>
<dbReference type="GO" id="GO:0005737">
    <property type="term" value="C:cytoplasm"/>
    <property type="evidence" value="ECO:0007669"/>
    <property type="project" value="UniProtKB-SubCell"/>
</dbReference>
<dbReference type="InterPro" id="IPR036097">
    <property type="entry name" value="HisK_dim/P_sf"/>
</dbReference>
<feature type="repeat" description="TPR" evidence="6">
    <location>
        <begin position="152"/>
        <end position="185"/>
    </location>
</feature>
<dbReference type="SUPFAM" id="SSF47384">
    <property type="entry name" value="Homodimeric domain of signal transducing histidine kinase"/>
    <property type="match status" value="1"/>
</dbReference>
<accession>M7MY81</accession>
<dbReference type="Proteomes" id="UP000011910">
    <property type="component" value="Unassembled WGS sequence"/>
</dbReference>
<proteinExistence type="inferred from homology"/>
<reference evidence="10 11" key="1">
    <citation type="journal article" date="2013" name="Genome Announc.">
        <title>Draft Genome Sequence of Cesiribacter andamanensis Strain AMV16T, Isolated from a Soil Sample from a Mud Volcano in the Andaman Islands, India.</title>
        <authorList>
            <person name="Shivaji S."/>
            <person name="Ara S."/>
            <person name="Begum Z."/>
            <person name="Srinivas T.N."/>
            <person name="Singh A."/>
            <person name="Kumar Pinnaka A."/>
        </authorList>
    </citation>
    <scope>NUCLEOTIDE SEQUENCE [LARGE SCALE GENOMIC DNA]</scope>
    <source>
        <strain evidence="10 11">AMV16</strain>
    </source>
</reference>
<sequence length="503" mass="57865">MFKQLYLPLVCICILAVLPSVGQAQQRTAHPQADSLLNWAQNNYEADLATALDAARQALHLAQEQKLDVYLCRSYAQLGRIYNNVAFYTKAMEEFHKGLGLAQEKALPDQEAELLSLIGNVYYYEDSLQQAIVHYQQSLEITKVIKNLPLLARNLGNLGLAYSRQGTLEKAELYIRQALHLNRQLADSIGICVNYSSLGSLYLNQHQLDSARHYYGQSLRLALKIKDTREMVYGYLSNARLERNLHNNAVAKRHLLNALRISTHTSLNNERKRCLRELSQLEEEAGNFQAALYYNRQYSRLSDSLSVQAQRSEQQQLQHLLQAERNISENRILKANVAAREHELRASLANQERQTAATMATITALVFLAGLLAFFYYHYRQNNKNHAQLKHMHAAIKSQAQELEQAYDKIHQHNLQLENNIAERTRQLNQQNRQLIQYAFFNAHKVRGPLARILGLVNLLPKAEHDTEFNFIMQRLEDSARELDKVVHEINLILEAKHEHQDN</sequence>
<evidence type="ECO:0000256" key="9">
    <source>
        <dbReference type="SAM" id="SignalP"/>
    </source>
</evidence>
<evidence type="ECO:0000256" key="5">
    <source>
        <dbReference type="ARBA" id="ARBA00038253"/>
    </source>
</evidence>
<comment type="subcellular location">
    <subcellularLocation>
        <location evidence="1">Cytoplasm</location>
    </subcellularLocation>
</comment>
<comment type="similarity">
    <text evidence="5">Belongs to the Rap family.</text>
</comment>
<name>M7MY81_9BACT</name>
<keyword evidence="11" id="KW-1185">Reference proteome</keyword>
<dbReference type="PANTHER" id="PTHR46630:SF1">
    <property type="entry name" value="TETRATRICOPEPTIDE REPEAT PROTEIN 29"/>
    <property type="match status" value="1"/>
</dbReference>
<dbReference type="InterPro" id="IPR051476">
    <property type="entry name" value="Bac_ResReg_Asp_Phosphatase"/>
</dbReference>
<keyword evidence="8" id="KW-0812">Transmembrane</keyword>